<dbReference type="PANTHER" id="PTHR46880:SF5">
    <property type="entry name" value="DUF4371 DOMAIN-CONTAINING PROTEIN"/>
    <property type="match status" value="1"/>
</dbReference>
<dbReference type="EMBL" id="JAODUP010000015">
    <property type="protein sequence ID" value="KAK2168690.1"/>
    <property type="molecule type" value="Genomic_DNA"/>
</dbReference>
<dbReference type="AlphaFoldDB" id="A0AAD9KDH0"/>
<organism evidence="1 2">
    <name type="scientific">Paralvinella palmiformis</name>
    <dbReference type="NCBI Taxonomy" id="53620"/>
    <lineage>
        <taxon>Eukaryota</taxon>
        <taxon>Metazoa</taxon>
        <taxon>Spiralia</taxon>
        <taxon>Lophotrochozoa</taxon>
        <taxon>Annelida</taxon>
        <taxon>Polychaeta</taxon>
        <taxon>Sedentaria</taxon>
        <taxon>Canalipalpata</taxon>
        <taxon>Terebellida</taxon>
        <taxon>Terebelliformia</taxon>
        <taxon>Alvinellidae</taxon>
        <taxon>Paralvinella</taxon>
    </lineage>
</organism>
<name>A0AAD9KDH0_9ANNE</name>
<comment type="caution">
    <text evidence="1">The sequence shown here is derived from an EMBL/GenBank/DDBJ whole genome shotgun (WGS) entry which is preliminary data.</text>
</comment>
<gene>
    <name evidence="1" type="ORF">LSH36_15g18036</name>
</gene>
<evidence type="ECO:0000313" key="1">
    <source>
        <dbReference type="EMBL" id="KAK2168690.1"/>
    </source>
</evidence>
<sequence length="280" mass="32036">MAGIMTDMDGESESWDVDDEVMPKDIHEIAVHSLLLRNEETIRTYNADSQQIFSLNTEFNRCTNVIDITDEPTNSESKQTEQHRDYEIVHVSSKKLYVTNISYKHGPIDVAVEALNESHITILNTAYFVLKEELPFMKFASLLKLQKKNGSDLTKIVSYANDQTVRRQQKQCVYMTPSRSSICHVDSLCCAQTRAGCFVSHKNNNDLTTVKNMLHKIHKNYHYSPKALRELKEIADVMEEKLIKSEWHSLDATSSQNTVWLGRIECFDGTFQASFGEDGM</sequence>
<evidence type="ECO:0000313" key="2">
    <source>
        <dbReference type="Proteomes" id="UP001208570"/>
    </source>
</evidence>
<dbReference type="PANTHER" id="PTHR46880">
    <property type="entry name" value="RAS-ASSOCIATING DOMAIN-CONTAINING PROTEIN"/>
    <property type="match status" value="1"/>
</dbReference>
<proteinExistence type="predicted"/>
<dbReference type="Proteomes" id="UP001208570">
    <property type="component" value="Unassembled WGS sequence"/>
</dbReference>
<accession>A0AAD9KDH0</accession>
<protein>
    <submittedName>
        <fullName evidence="1">Uncharacterized protein</fullName>
    </submittedName>
</protein>
<keyword evidence="2" id="KW-1185">Reference proteome</keyword>
<reference evidence="1" key="1">
    <citation type="journal article" date="2023" name="Mol. Biol. Evol.">
        <title>Third-Generation Sequencing Reveals the Adaptive Role of the Epigenome in Three Deep-Sea Polychaetes.</title>
        <authorList>
            <person name="Perez M."/>
            <person name="Aroh O."/>
            <person name="Sun Y."/>
            <person name="Lan Y."/>
            <person name="Juniper S.K."/>
            <person name="Young C.R."/>
            <person name="Angers B."/>
            <person name="Qian P.Y."/>
        </authorList>
    </citation>
    <scope>NUCLEOTIDE SEQUENCE</scope>
    <source>
        <strain evidence="1">P08H-3</strain>
    </source>
</reference>